<evidence type="ECO:0000313" key="8">
    <source>
        <dbReference type="Proteomes" id="UP000265614"/>
    </source>
</evidence>
<dbReference type="InterPro" id="IPR036188">
    <property type="entry name" value="FAD/NAD-bd_sf"/>
</dbReference>
<proteinExistence type="inferred from homology"/>
<dbReference type="Proteomes" id="UP000265614">
    <property type="component" value="Unassembled WGS sequence"/>
</dbReference>
<accession>A0A3A3Z222</accession>
<gene>
    <name evidence="7" type="ORF">D5H78_00330</name>
</gene>
<keyword evidence="6" id="KW-0503">Monooxygenase</keyword>
<comment type="caution">
    <text evidence="7">The sequence shown here is derived from an EMBL/GenBank/DDBJ whole genome shotgun (WGS) entry which is preliminary data.</text>
</comment>
<keyword evidence="5" id="KW-0560">Oxidoreductase</keyword>
<keyword evidence="8" id="KW-1185">Reference proteome</keyword>
<comment type="similarity">
    <text evidence="2">Belongs to the FAD-binding monooxygenase family.</text>
</comment>
<dbReference type="Pfam" id="PF00743">
    <property type="entry name" value="FMO-like"/>
    <property type="match status" value="1"/>
</dbReference>
<dbReference type="AlphaFoldDB" id="A0A3A3Z222"/>
<dbReference type="GO" id="GO:0050660">
    <property type="term" value="F:flavin adenine dinucleotide binding"/>
    <property type="evidence" value="ECO:0007669"/>
    <property type="project" value="InterPro"/>
</dbReference>
<dbReference type="EMBL" id="QZEZ01000001">
    <property type="protein sequence ID" value="RJK98300.1"/>
    <property type="molecule type" value="Genomic_DNA"/>
</dbReference>
<protein>
    <submittedName>
        <fullName evidence="7">NAD(P)/FAD-dependent oxidoreductase</fullName>
    </submittedName>
</protein>
<reference evidence="7 8" key="1">
    <citation type="submission" date="2018-09" db="EMBL/GenBank/DDBJ databases">
        <title>YIM 75000 draft genome.</title>
        <authorList>
            <person name="Tang S."/>
            <person name="Feng Y."/>
        </authorList>
    </citation>
    <scope>NUCLEOTIDE SEQUENCE [LARGE SCALE GENOMIC DNA]</scope>
    <source>
        <strain evidence="7 8">YIM 75000</strain>
    </source>
</reference>
<dbReference type="PANTHER" id="PTHR43872:SF1">
    <property type="entry name" value="MONOOXYGENASE, PUTATIVE (AFU_ORTHOLOGUE AFUA_8G02570)-RELATED"/>
    <property type="match status" value="1"/>
</dbReference>
<sequence length="472" mass="51665">MAARLLRDHPHRSVAVLEARGATGGTWDLFRYPGVRSDSDMHTLGYADRPWRGPRAIADGASILAYLRETAAETGVDRRVRLHHRVVAAAWSSADARWTLTVARGDTGDELRLTCSWLAACTGYYRYDAGYAPAFPGREAFRGDVVHPQHWPQDLEVAGRDVVVVGSGATAVTLVPALAARGARVTMLQRSPSWVLALPSDDPLARRLRRALPGPVVRPVVLWKNVLLSRALYRASRRRPQRVAALLQRRAAAQLPPGYDVATHFTPSYDPWDQRLCVVPDGDLFRVVREGRAEVVTDAVERFVTDGIALASGRTLPADVVVTATGLELLALGGLRLVVDGEEVDPARTLAYKGLMLGGVPNLSLTVGYTNASWTLKADLVATYVSRLLRHLDRTGHRSVVPVAPDLPEEDLVPLIDLRSGYVLRGAGRLPRQGPAAPWRLHQDYLRDLRLLRWGPLTDGVRFDAPAPGRAA</sequence>
<evidence type="ECO:0000256" key="4">
    <source>
        <dbReference type="ARBA" id="ARBA00022827"/>
    </source>
</evidence>
<evidence type="ECO:0000313" key="7">
    <source>
        <dbReference type="EMBL" id="RJK98300.1"/>
    </source>
</evidence>
<dbReference type="InterPro" id="IPR020946">
    <property type="entry name" value="Flavin_mOase-like"/>
</dbReference>
<keyword evidence="4" id="KW-0274">FAD</keyword>
<evidence type="ECO:0000256" key="3">
    <source>
        <dbReference type="ARBA" id="ARBA00022630"/>
    </source>
</evidence>
<dbReference type="Gene3D" id="3.50.50.60">
    <property type="entry name" value="FAD/NAD(P)-binding domain"/>
    <property type="match status" value="2"/>
</dbReference>
<organism evidence="7 8">
    <name type="scientific">Vallicoccus soli</name>
    <dbReference type="NCBI Taxonomy" id="2339232"/>
    <lineage>
        <taxon>Bacteria</taxon>
        <taxon>Bacillati</taxon>
        <taxon>Actinomycetota</taxon>
        <taxon>Actinomycetes</taxon>
        <taxon>Motilibacterales</taxon>
        <taxon>Vallicoccaceae</taxon>
        <taxon>Vallicoccus</taxon>
    </lineage>
</organism>
<name>A0A3A3Z222_9ACTN</name>
<evidence type="ECO:0000256" key="6">
    <source>
        <dbReference type="ARBA" id="ARBA00023033"/>
    </source>
</evidence>
<dbReference type="OrthoDB" id="5168853at2"/>
<dbReference type="PANTHER" id="PTHR43872">
    <property type="entry name" value="MONOOXYGENASE, PUTATIVE (AFU_ORTHOLOGUE AFUA_8G02570)-RELATED"/>
    <property type="match status" value="1"/>
</dbReference>
<evidence type="ECO:0000256" key="5">
    <source>
        <dbReference type="ARBA" id="ARBA00023002"/>
    </source>
</evidence>
<evidence type="ECO:0000256" key="1">
    <source>
        <dbReference type="ARBA" id="ARBA00001974"/>
    </source>
</evidence>
<evidence type="ECO:0000256" key="2">
    <source>
        <dbReference type="ARBA" id="ARBA00010139"/>
    </source>
</evidence>
<dbReference type="SUPFAM" id="SSF51905">
    <property type="entry name" value="FAD/NAD(P)-binding domain"/>
    <property type="match status" value="1"/>
</dbReference>
<dbReference type="InterPro" id="IPR051820">
    <property type="entry name" value="FAD-binding_MO"/>
</dbReference>
<comment type="cofactor">
    <cofactor evidence="1">
        <name>FAD</name>
        <dbReference type="ChEBI" id="CHEBI:57692"/>
    </cofactor>
</comment>
<dbReference type="GO" id="GO:0004499">
    <property type="term" value="F:N,N-dimethylaniline monooxygenase activity"/>
    <property type="evidence" value="ECO:0007669"/>
    <property type="project" value="InterPro"/>
</dbReference>
<keyword evidence="3" id="KW-0285">Flavoprotein</keyword>
<dbReference type="GO" id="GO:0050661">
    <property type="term" value="F:NADP binding"/>
    <property type="evidence" value="ECO:0007669"/>
    <property type="project" value="InterPro"/>
</dbReference>